<feature type="domain" description="DUF4394" evidence="1">
    <location>
        <begin position="59"/>
        <end position="274"/>
    </location>
</feature>
<reference evidence="2" key="1">
    <citation type="submission" date="2021-11" db="EMBL/GenBank/DDBJ databases">
        <title>Description of novel Flavobacterium species.</title>
        <authorList>
            <person name="Saticioglu I.B."/>
            <person name="Ay H."/>
            <person name="Altun S."/>
            <person name="Duman M."/>
        </authorList>
    </citation>
    <scope>NUCLEOTIDE SEQUENCE</scope>
    <source>
        <strain evidence="2">F-126</strain>
    </source>
</reference>
<dbReference type="PROSITE" id="PS51257">
    <property type="entry name" value="PROKAR_LIPOPROTEIN"/>
    <property type="match status" value="1"/>
</dbReference>
<organism evidence="2 3">
    <name type="scientific">Flavobacterium lipolyticum</name>
    <dbReference type="NCBI Taxonomy" id="2893754"/>
    <lineage>
        <taxon>Bacteria</taxon>
        <taxon>Pseudomonadati</taxon>
        <taxon>Bacteroidota</taxon>
        <taxon>Flavobacteriia</taxon>
        <taxon>Flavobacteriales</taxon>
        <taxon>Flavobacteriaceae</taxon>
        <taxon>Flavobacterium</taxon>
    </lineage>
</organism>
<proteinExistence type="predicted"/>
<dbReference type="Pfam" id="PF14339">
    <property type="entry name" value="DUF4394"/>
    <property type="match status" value="2"/>
</dbReference>
<dbReference type="SUPFAM" id="SSF69304">
    <property type="entry name" value="Tricorn protease N-terminal domain"/>
    <property type="match status" value="1"/>
</dbReference>
<evidence type="ECO:0000259" key="1">
    <source>
        <dbReference type="Pfam" id="PF14339"/>
    </source>
</evidence>
<dbReference type="EMBL" id="JAJJMN010000001">
    <property type="protein sequence ID" value="MCC9018381.1"/>
    <property type="molecule type" value="Genomic_DNA"/>
</dbReference>
<gene>
    <name evidence="2" type="ORF">LNQ34_11395</name>
</gene>
<name>A0ABS8M2F1_9FLAO</name>
<evidence type="ECO:0000313" key="2">
    <source>
        <dbReference type="EMBL" id="MCC9018381.1"/>
    </source>
</evidence>
<sequence length="511" mass="53842">MRENLFTPRSLFLMGLMSFLGACSNDDDRTPIPQPEPEPMPSTAPPVDFTALSNDNKVFYFNAKDLKTPVRSYSITGLQSGENIISIDYRPATGQLYGLGSTSRLYTINESSGLATPLGTASFSPAIEGTSSSIDFNPTVDRVRLVSNNGKNLRLHPELGTVAATDGNINGVANAQVGAIAYTNSLSGSTTTQLFDIDYATDKLYLQNPPNDGALQEVGSLKVDFSGVGGFDIQPDSNLGIAVNNKNSQSRLYTINLTNGEATWVGVFTQQIVEVAFKTKPIAFATSETNILYRFNPVTGTSNSVALMGMNTSEQVVGLDFRPANGTLYALTNQSRLLTINSSNGQVTAVGAGLSPTLSGQNFGFDFNPTVDRIRVVSNTGQNLRLHPDTGVVAATDLSLNPGTPSVTAAAYTNNFAQASTTQLFVIDSGTSSLYLQNPPNNGTLVLVGSLGVTATGMNGFDIGGNSNEAFAVLTVSGVQSVYKINLTTGTATKTVDFSPAVTSMTLGLGF</sequence>
<evidence type="ECO:0000313" key="3">
    <source>
        <dbReference type="Proteomes" id="UP001430700"/>
    </source>
</evidence>
<accession>A0ABS8M2F1</accession>
<protein>
    <submittedName>
        <fullName evidence="2">DUF4394 domain-containing protein</fullName>
    </submittedName>
</protein>
<dbReference type="RefSeq" id="WP_229999787.1">
    <property type="nucleotide sequence ID" value="NZ_JAJJMN010000001.1"/>
</dbReference>
<keyword evidence="3" id="KW-1185">Reference proteome</keyword>
<feature type="domain" description="DUF4394" evidence="1">
    <location>
        <begin position="301"/>
        <end position="500"/>
    </location>
</feature>
<comment type="caution">
    <text evidence="2">The sequence shown here is derived from an EMBL/GenBank/DDBJ whole genome shotgun (WGS) entry which is preliminary data.</text>
</comment>
<dbReference type="Proteomes" id="UP001430700">
    <property type="component" value="Unassembled WGS sequence"/>
</dbReference>
<dbReference type="InterPro" id="IPR025507">
    <property type="entry name" value="DUF4394"/>
</dbReference>
<dbReference type="InterPro" id="IPR011044">
    <property type="entry name" value="Quino_amine_DH_bsu"/>
</dbReference>
<dbReference type="SUPFAM" id="SSF50969">
    <property type="entry name" value="YVTN repeat-like/Quinoprotein amine dehydrogenase"/>
    <property type="match status" value="1"/>
</dbReference>